<name>X1NAA1_9ZZZZ</name>
<dbReference type="CDD" id="cd05013">
    <property type="entry name" value="SIS_RpiR"/>
    <property type="match status" value="1"/>
</dbReference>
<comment type="caution">
    <text evidence="3">The sequence shown here is derived from an EMBL/GenBank/DDBJ whole genome shotgun (WGS) entry which is preliminary data.</text>
</comment>
<organism evidence="3">
    <name type="scientific">marine sediment metagenome</name>
    <dbReference type="NCBI Taxonomy" id="412755"/>
    <lineage>
        <taxon>unclassified sequences</taxon>
        <taxon>metagenomes</taxon>
        <taxon>ecological metagenomes</taxon>
    </lineage>
</organism>
<dbReference type="NCBIfam" id="NF002805">
    <property type="entry name" value="PRK02947.1"/>
    <property type="match status" value="1"/>
</dbReference>
<dbReference type="GO" id="GO:0097367">
    <property type="term" value="F:carbohydrate derivative binding"/>
    <property type="evidence" value="ECO:0007669"/>
    <property type="project" value="InterPro"/>
</dbReference>
<dbReference type="PROSITE" id="PS51464">
    <property type="entry name" value="SIS"/>
    <property type="match status" value="1"/>
</dbReference>
<feature type="domain" description="SIS" evidence="2">
    <location>
        <begin position="33"/>
        <end position="143"/>
    </location>
</feature>
<dbReference type="AlphaFoldDB" id="X1NAA1"/>
<dbReference type="GO" id="GO:1901135">
    <property type="term" value="P:carbohydrate derivative metabolic process"/>
    <property type="evidence" value="ECO:0007669"/>
    <property type="project" value="InterPro"/>
</dbReference>
<dbReference type="SUPFAM" id="SSF53697">
    <property type="entry name" value="SIS domain"/>
    <property type="match status" value="1"/>
</dbReference>
<feature type="coiled-coil region" evidence="1">
    <location>
        <begin position="4"/>
        <end position="39"/>
    </location>
</feature>
<evidence type="ECO:0000256" key="1">
    <source>
        <dbReference type="SAM" id="Coils"/>
    </source>
</evidence>
<dbReference type="Pfam" id="PF13580">
    <property type="entry name" value="SIS_2"/>
    <property type="match status" value="1"/>
</dbReference>
<sequence length="143" mass="15697">MNIVDNYLSKIDEILEKIRKEERDNLAKAAELISEAVEEDRLIHVFGTGGHSVMATMEVFYRAGGLACINPVFPPGLSVMDSHPNTERLVGYAKLVLDYYGVKRDDVIIISNVNGINAITIDSALEAKKRGAKVIAITSSEFS</sequence>
<dbReference type="InterPro" id="IPR046348">
    <property type="entry name" value="SIS_dom_sf"/>
</dbReference>
<dbReference type="EMBL" id="BARV01016158">
    <property type="protein sequence ID" value="GAI23770.1"/>
    <property type="molecule type" value="Genomic_DNA"/>
</dbReference>
<evidence type="ECO:0000313" key="3">
    <source>
        <dbReference type="EMBL" id="GAI23770.1"/>
    </source>
</evidence>
<dbReference type="InterPro" id="IPR035472">
    <property type="entry name" value="RpiR-like_SIS"/>
</dbReference>
<gene>
    <name evidence="3" type="ORF">S06H3_27798</name>
</gene>
<proteinExistence type="predicted"/>
<accession>X1NAA1</accession>
<dbReference type="Gene3D" id="3.40.50.10490">
    <property type="entry name" value="Glucose-6-phosphate isomerase like protein, domain 1"/>
    <property type="match status" value="1"/>
</dbReference>
<keyword evidence="1" id="KW-0175">Coiled coil</keyword>
<dbReference type="InterPro" id="IPR001347">
    <property type="entry name" value="SIS_dom"/>
</dbReference>
<reference evidence="3" key="1">
    <citation type="journal article" date="2014" name="Front. Microbiol.">
        <title>High frequency of phylogenetically diverse reductive dehalogenase-homologous genes in deep subseafloor sedimentary metagenomes.</title>
        <authorList>
            <person name="Kawai M."/>
            <person name="Futagami T."/>
            <person name="Toyoda A."/>
            <person name="Takaki Y."/>
            <person name="Nishi S."/>
            <person name="Hori S."/>
            <person name="Arai W."/>
            <person name="Tsubouchi T."/>
            <person name="Morono Y."/>
            <person name="Uchiyama I."/>
            <person name="Ito T."/>
            <person name="Fujiyama A."/>
            <person name="Inagaki F."/>
            <person name="Takami H."/>
        </authorList>
    </citation>
    <scope>NUCLEOTIDE SEQUENCE</scope>
    <source>
        <strain evidence="3">Expedition CK06-06</strain>
    </source>
</reference>
<evidence type="ECO:0000259" key="2">
    <source>
        <dbReference type="PROSITE" id="PS51464"/>
    </source>
</evidence>
<protein>
    <recommendedName>
        <fullName evidence="2">SIS domain-containing protein</fullName>
    </recommendedName>
</protein>